<name>A0A8J3YX32_9ACTN</name>
<accession>A0A8J3YX32</accession>
<reference evidence="1" key="1">
    <citation type="submission" date="2021-01" db="EMBL/GenBank/DDBJ databases">
        <title>Whole genome shotgun sequence of Virgisporangium aliadipatigenens NBRC 105644.</title>
        <authorList>
            <person name="Komaki H."/>
            <person name="Tamura T."/>
        </authorList>
    </citation>
    <scope>NUCLEOTIDE SEQUENCE</scope>
    <source>
        <strain evidence="1">NBRC 105644</strain>
    </source>
</reference>
<evidence type="ECO:0008006" key="3">
    <source>
        <dbReference type="Google" id="ProtNLM"/>
    </source>
</evidence>
<evidence type="ECO:0000313" key="1">
    <source>
        <dbReference type="EMBL" id="GIJ52117.1"/>
    </source>
</evidence>
<dbReference type="AlphaFoldDB" id="A0A8J3YX32"/>
<dbReference type="EMBL" id="BOPF01000064">
    <property type="protein sequence ID" value="GIJ52117.1"/>
    <property type="molecule type" value="Genomic_DNA"/>
</dbReference>
<comment type="caution">
    <text evidence="1">The sequence shown here is derived from an EMBL/GenBank/DDBJ whole genome shotgun (WGS) entry which is preliminary data.</text>
</comment>
<evidence type="ECO:0000313" key="2">
    <source>
        <dbReference type="Proteomes" id="UP000619260"/>
    </source>
</evidence>
<dbReference type="Proteomes" id="UP000619260">
    <property type="component" value="Unassembled WGS sequence"/>
</dbReference>
<gene>
    <name evidence="1" type="ORF">Val02_90030</name>
</gene>
<proteinExistence type="predicted"/>
<dbReference type="RefSeq" id="WP_203905513.1">
    <property type="nucleotide sequence ID" value="NZ_BOPF01000064.1"/>
</dbReference>
<organism evidence="1 2">
    <name type="scientific">Virgisporangium aliadipatigenens</name>
    <dbReference type="NCBI Taxonomy" id="741659"/>
    <lineage>
        <taxon>Bacteria</taxon>
        <taxon>Bacillati</taxon>
        <taxon>Actinomycetota</taxon>
        <taxon>Actinomycetes</taxon>
        <taxon>Micromonosporales</taxon>
        <taxon>Micromonosporaceae</taxon>
        <taxon>Virgisporangium</taxon>
    </lineage>
</organism>
<keyword evidence="2" id="KW-1185">Reference proteome</keyword>
<sequence length="177" mass="19051">MDALLGQLPALVGVLVGTLGTVLATHVAERSRWSRAQSVRWDDRRVEAYAEYARALKEVSIVTLRLRAATGAPDPGPDRQAGLALLAEAEAERSKAWERVLLLGDQATVTAARDWSDAVRDLRLAVRADAAEGFDWEAGVRHMDTCRDRFYAAARAGLSVGGAVAQAAWLADRNASA</sequence>
<protein>
    <recommendedName>
        <fullName evidence="3">Secreted protein</fullName>
    </recommendedName>
</protein>